<accession>A0A4Q9KDY2</accession>
<evidence type="ECO:0000256" key="1">
    <source>
        <dbReference type="ARBA" id="ARBA00004651"/>
    </source>
</evidence>
<keyword evidence="7 8" id="KW-0472">Membrane</keyword>
<evidence type="ECO:0000256" key="7">
    <source>
        <dbReference type="ARBA" id="ARBA00023136"/>
    </source>
</evidence>
<comment type="caution">
    <text evidence="9">The sequence shown here is derived from an EMBL/GenBank/DDBJ whole genome shotgun (WGS) entry which is preliminary data.</text>
</comment>
<dbReference type="RefSeq" id="WP_131167891.1">
    <property type="nucleotide sequence ID" value="NZ_SDMQ01000006.1"/>
</dbReference>
<keyword evidence="10" id="KW-1185">Reference proteome</keyword>
<evidence type="ECO:0000256" key="2">
    <source>
        <dbReference type="ARBA" id="ARBA00007935"/>
    </source>
</evidence>
<dbReference type="EMBL" id="SDMQ01000006">
    <property type="protein sequence ID" value="TBT84978.1"/>
    <property type="molecule type" value="Genomic_DNA"/>
</dbReference>
<dbReference type="OrthoDB" id="9782305at2"/>
<organism evidence="9 10">
    <name type="scientific">Propioniciclava sinopodophylli</name>
    <dbReference type="NCBI Taxonomy" id="1837344"/>
    <lineage>
        <taxon>Bacteria</taxon>
        <taxon>Bacillati</taxon>
        <taxon>Actinomycetota</taxon>
        <taxon>Actinomycetes</taxon>
        <taxon>Propionibacteriales</taxon>
        <taxon>Propionibacteriaceae</taxon>
        <taxon>Propioniciclava</taxon>
    </lineage>
</organism>
<proteinExistence type="inferred from homology"/>
<dbReference type="CDD" id="cd06550">
    <property type="entry name" value="TM_ABC_iron-siderophores_like"/>
    <property type="match status" value="1"/>
</dbReference>
<comment type="subcellular location">
    <subcellularLocation>
        <location evidence="1">Cell membrane</location>
        <topology evidence="1">Multi-pass membrane protein</topology>
    </subcellularLocation>
</comment>
<reference evidence="9 10" key="1">
    <citation type="submission" date="2019-01" db="EMBL/GenBank/DDBJ databases">
        <title>Lactibacter flavus gen. nov., sp. nov., a novel bacterium of the family Propionibacteriaceae isolated from raw milk and dairy products.</title>
        <authorList>
            <person name="Huptas C."/>
            <person name="Wenning M."/>
            <person name="Breitenwieser F."/>
            <person name="Doll E."/>
            <person name="Von Neubeck M."/>
            <person name="Busse H.-J."/>
            <person name="Scherer S."/>
        </authorList>
    </citation>
    <scope>NUCLEOTIDE SEQUENCE [LARGE SCALE GENOMIC DNA]</scope>
    <source>
        <strain evidence="9 10">KCTC 33808</strain>
    </source>
</reference>
<gene>
    <name evidence="9" type="ORF">ET989_07305</name>
</gene>
<feature type="transmembrane region" description="Helical" evidence="8">
    <location>
        <begin position="274"/>
        <end position="299"/>
    </location>
</feature>
<evidence type="ECO:0000256" key="5">
    <source>
        <dbReference type="ARBA" id="ARBA00022692"/>
    </source>
</evidence>
<dbReference type="GO" id="GO:0005886">
    <property type="term" value="C:plasma membrane"/>
    <property type="evidence" value="ECO:0007669"/>
    <property type="project" value="UniProtKB-SubCell"/>
</dbReference>
<feature type="transmembrane region" description="Helical" evidence="8">
    <location>
        <begin position="311"/>
        <end position="334"/>
    </location>
</feature>
<feature type="transmembrane region" description="Helical" evidence="8">
    <location>
        <begin position="340"/>
        <end position="358"/>
    </location>
</feature>
<feature type="transmembrane region" description="Helical" evidence="8">
    <location>
        <begin position="35"/>
        <end position="57"/>
    </location>
</feature>
<keyword evidence="5 8" id="KW-0812">Transmembrane</keyword>
<evidence type="ECO:0000256" key="4">
    <source>
        <dbReference type="ARBA" id="ARBA00022475"/>
    </source>
</evidence>
<evidence type="ECO:0000313" key="10">
    <source>
        <dbReference type="Proteomes" id="UP000292373"/>
    </source>
</evidence>
<name>A0A4Q9KDY2_9ACTN</name>
<keyword evidence="6 8" id="KW-1133">Transmembrane helix</keyword>
<evidence type="ECO:0000256" key="6">
    <source>
        <dbReference type="ARBA" id="ARBA00022989"/>
    </source>
</evidence>
<keyword evidence="3" id="KW-0813">Transport</keyword>
<evidence type="ECO:0000256" key="3">
    <source>
        <dbReference type="ARBA" id="ARBA00022448"/>
    </source>
</evidence>
<sequence length="365" mass="37522">MTTSRTVESTDHPGVTVPTAIRAWSRWRWVRPSRWVLASIVLAGALLLGALVGPAGLTARSVLLELVGALPGVHVDSGLTAQQQAILWQIRLPRVVLGALVGASLAVSGAAYQGVFRNPLADPYLLGVSAGAGLGATLAIVQGGAGLPFVVPLLAFGGGLLAVAATYALGNTVGGGRTSAVIVLAGVAVAAFFSAVQNFVQQRFDDSLLAVYSWMLGRLSTNGWTDVVMVLPPVALSWALLLLHRRTLDVLAVGDVEAASLGVDVARVRLTLVLIATLGTTSVVAVSGLIGFVGIIVPHAVRIVFGASHRLLLPLSMTFGAAFLVLADVVARSAVAPAELPIGVVTALVGAPFFLVVLRRNKVAA</sequence>
<dbReference type="FunFam" id="1.10.3470.10:FF:000001">
    <property type="entry name" value="Vitamin B12 ABC transporter permease BtuC"/>
    <property type="match status" value="1"/>
</dbReference>
<protein>
    <submittedName>
        <fullName evidence="9">Iron ABC transporter permease</fullName>
    </submittedName>
</protein>
<comment type="similarity">
    <text evidence="2">Belongs to the binding-protein-dependent transport system permease family. FecCD subfamily.</text>
</comment>
<dbReference type="Gene3D" id="1.10.3470.10">
    <property type="entry name" value="ABC transporter involved in vitamin B12 uptake, BtuC"/>
    <property type="match status" value="1"/>
</dbReference>
<feature type="transmembrane region" description="Helical" evidence="8">
    <location>
        <begin position="181"/>
        <end position="200"/>
    </location>
</feature>
<feature type="transmembrane region" description="Helical" evidence="8">
    <location>
        <begin position="95"/>
        <end position="112"/>
    </location>
</feature>
<dbReference type="PANTHER" id="PTHR30472">
    <property type="entry name" value="FERRIC ENTEROBACTIN TRANSPORT SYSTEM PERMEASE PROTEIN"/>
    <property type="match status" value="1"/>
</dbReference>
<dbReference type="Pfam" id="PF01032">
    <property type="entry name" value="FecCD"/>
    <property type="match status" value="1"/>
</dbReference>
<feature type="transmembrane region" description="Helical" evidence="8">
    <location>
        <begin position="124"/>
        <end position="143"/>
    </location>
</feature>
<dbReference type="Proteomes" id="UP000292373">
    <property type="component" value="Unassembled WGS sequence"/>
</dbReference>
<dbReference type="SUPFAM" id="SSF81345">
    <property type="entry name" value="ABC transporter involved in vitamin B12 uptake, BtuC"/>
    <property type="match status" value="1"/>
</dbReference>
<dbReference type="GO" id="GO:0022857">
    <property type="term" value="F:transmembrane transporter activity"/>
    <property type="evidence" value="ECO:0007669"/>
    <property type="project" value="InterPro"/>
</dbReference>
<keyword evidence="4" id="KW-1003">Cell membrane</keyword>
<feature type="transmembrane region" description="Helical" evidence="8">
    <location>
        <begin position="149"/>
        <end position="169"/>
    </location>
</feature>
<evidence type="ECO:0000256" key="8">
    <source>
        <dbReference type="SAM" id="Phobius"/>
    </source>
</evidence>
<dbReference type="InterPro" id="IPR037294">
    <property type="entry name" value="ABC_BtuC-like"/>
</dbReference>
<dbReference type="PANTHER" id="PTHR30472:SF25">
    <property type="entry name" value="ABC TRANSPORTER PERMEASE PROTEIN MJ0876-RELATED"/>
    <property type="match status" value="1"/>
</dbReference>
<dbReference type="AlphaFoldDB" id="A0A4Q9KDY2"/>
<dbReference type="InterPro" id="IPR000522">
    <property type="entry name" value="ABC_transptr_permease_BtuC"/>
</dbReference>
<evidence type="ECO:0000313" key="9">
    <source>
        <dbReference type="EMBL" id="TBT84978.1"/>
    </source>
</evidence>